<dbReference type="RefSeq" id="WP_090164392.1">
    <property type="nucleotide sequence ID" value="NZ_FMWK01000026.1"/>
</dbReference>
<dbReference type="GO" id="GO:0016646">
    <property type="term" value="F:oxidoreductase activity, acting on the CH-NH group of donors, NAD or NADP as acceptor"/>
    <property type="evidence" value="ECO:0007669"/>
    <property type="project" value="UniProtKB-ARBA"/>
</dbReference>
<comment type="similarity">
    <text evidence="1">Belongs to the flavoredoxin family.</text>
</comment>
<evidence type="ECO:0000313" key="3">
    <source>
        <dbReference type="EMBL" id="SCZ81659.1"/>
    </source>
</evidence>
<evidence type="ECO:0000256" key="1">
    <source>
        <dbReference type="ARBA" id="ARBA00038054"/>
    </source>
</evidence>
<dbReference type="PANTHER" id="PTHR43567">
    <property type="entry name" value="FLAVOREDOXIN-RELATED-RELATED"/>
    <property type="match status" value="1"/>
</dbReference>
<dbReference type="GO" id="GO:0010181">
    <property type="term" value="F:FMN binding"/>
    <property type="evidence" value="ECO:0007669"/>
    <property type="project" value="InterPro"/>
</dbReference>
<name>A0A1G5S7R9_PSEXY</name>
<dbReference type="Pfam" id="PF01613">
    <property type="entry name" value="Flavin_Reduct"/>
    <property type="match status" value="1"/>
</dbReference>
<evidence type="ECO:0000259" key="2">
    <source>
        <dbReference type="Pfam" id="PF01613"/>
    </source>
</evidence>
<protein>
    <submittedName>
        <fullName evidence="3">Flavin reductase like domain-containing protein</fullName>
    </submittedName>
</protein>
<gene>
    <name evidence="3" type="ORF">SAMN02910350_02927</name>
</gene>
<dbReference type="InterPro" id="IPR052174">
    <property type="entry name" value="Flavoredoxin"/>
</dbReference>
<dbReference type="InterPro" id="IPR012349">
    <property type="entry name" value="Split_barrel_FMN-bd"/>
</dbReference>
<dbReference type="PANTHER" id="PTHR43567:SF5">
    <property type="entry name" value="HYPOTHETICAL CYTOSOLIC PROTEIN"/>
    <property type="match status" value="1"/>
</dbReference>
<proteinExistence type="inferred from homology"/>
<dbReference type="Gene3D" id="2.30.110.10">
    <property type="entry name" value="Electron Transport, Fmn-binding Protein, Chain A"/>
    <property type="match status" value="1"/>
</dbReference>
<sequence>MEFTTDIFAQYDKKWALLTAGSQENFNTMTISWGGLGTLWNKPVATVYVRTSRYTHDYMESNDYFTVSFYPEDYKNTLGILGSRSGRDMDKIHESGLTSKQLDNSVTFEEAELTLVCKKLIRQPLDVEKMPENVAEQFYSKDAPHDMYIGEVVAIL</sequence>
<feature type="domain" description="Flavin reductase like" evidence="2">
    <location>
        <begin position="14"/>
        <end position="155"/>
    </location>
</feature>
<dbReference type="AlphaFoldDB" id="A0A1G5S7R9"/>
<organism evidence="3 4">
    <name type="scientific">Pseudobutyrivibrio xylanivorans</name>
    <dbReference type="NCBI Taxonomy" id="185007"/>
    <lineage>
        <taxon>Bacteria</taxon>
        <taxon>Bacillati</taxon>
        <taxon>Bacillota</taxon>
        <taxon>Clostridia</taxon>
        <taxon>Lachnospirales</taxon>
        <taxon>Lachnospiraceae</taxon>
        <taxon>Pseudobutyrivibrio</taxon>
    </lineage>
</organism>
<dbReference type="Proteomes" id="UP000199428">
    <property type="component" value="Unassembled WGS sequence"/>
</dbReference>
<evidence type="ECO:0000313" key="4">
    <source>
        <dbReference type="Proteomes" id="UP000199428"/>
    </source>
</evidence>
<dbReference type="EMBL" id="FMWK01000026">
    <property type="protein sequence ID" value="SCZ81659.1"/>
    <property type="molecule type" value="Genomic_DNA"/>
</dbReference>
<dbReference type="InterPro" id="IPR002563">
    <property type="entry name" value="Flavin_Rdtase-like_dom"/>
</dbReference>
<dbReference type="SUPFAM" id="SSF50475">
    <property type="entry name" value="FMN-binding split barrel"/>
    <property type="match status" value="1"/>
</dbReference>
<reference evidence="3 4" key="1">
    <citation type="submission" date="2016-10" db="EMBL/GenBank/DDBJ databases">
        <authorList>
            <person name="de Groot N.N."/>
        </authorList>
    </citation>
    <scope>NUCLEOTIDE SEQUENCE [LARGE SCALE GENOMIC DNA]</scope>
    <source>
        <strain evidence="3 4">DSM 10317</strain>
    </source>
</reference>
<accession>A0A1G5S7R9</accession>